<name>A0AAJ2R2S4_DELAC</name>
<dbReference type="AlphaFoldDB" id="A0AAJ2R2S4"/>
<accession>A0AAJ2R2S4</accession>
<comment type="caution">
    <text evidence="2">The sequence shown here is derived from an EMBL/GenBank/DDBJ whole genome shotgun (WGS) entry which is preliminary data.</text>
</comment>
<dbReference type="EMBL" id="JAWWMZ010000012">
    <property type="protein sequence ID" value="MDX4956616.1"/>
    <property type="molecule type" value="Genomic_DNA"/>
</dbReference>
<dbReference type="RefSeq" id="WP_319076136.1">
    <property type="nucleotide sequence ID" value="NZ_JAWWMZ010000012.1"/>
</dbReference>
<evidence type="ECO:0000313" key="2">
    <source>
        <dbReference type="EMBL" id="MDX4956616.1"/>
    </source>
</evidence>
<organism evidence="2 3">
    <name type="scientific">Delftia acidovorans</name>
    <name type="common">Pseudomonas acidovorans</name>
    <name type="synonym">Comamonas acidovorans</name>
    <dbReference type="NCBI Taxonomy" id="80866"/>
    <lineage>
        <taxon>Bacteria</taxon>
        <taxon>Pseudomonadati</taxon>
        <taxon>Pseudomonadota</taxon>
        <taxon>Betaproteobacteria</taxon>
        <taxon>Burkholderiales</taxon>
        <taxon>Comamonadaceae</taxon>
        <taxon>Delftia</taxon>
    </lineage>
</organism>
<protein>
    <submittedName>
        <fullName evidence="2">Uncharacterized protein</fullName>
    </submittedName>
</protein>
<feature type="compositionally biased region" description="Basic and acidic residues" evidence="1">
    <location>
        <begin position="1"/>
        <end position="12"/>
    </location>
</feature>
<gene>
    <name evidence="2" type="ORF">SGN30_24670</name>
</gene>
<feature type="region of interest" description="Disordered" evidence="1">
    <location>
        <begin position="1"/>
        <end position="20"/>
    </location>
</feature>
<evidence type="ECO:0000313" key="3">
    <source>
        <dbReference type="Proteomes" id="UP001287445"/>
    </source>
</evidence>
<evidence type="ECO:0000256" key="1">
    <source>
        <dbReference type="SAM" id="MobiDB-lite"/>
    </source>
</evidence>
<dbReference type="Proteomes" id="UP001287445">
    <property type="component" value="Unassembled WGS sequence"/>
</dbReference>
<proteinExistence type="predicted"/>
<sequence length="89" mass="9617">MAMDKEKDKDSPRTQPPSLHQLTSAITEIHGSVQENCAEISALAQLALAAVHAPQEHHSQQALAHALRAIRDSADLLAGHVKVEARRVV</sequence>
<reference evidence="2" key="1">
    <citation type="submission" date="2023-11" db="EMBL/GenBank/DDBJ databases">
        <title>Identification and selenium tolerance of Delftia acidovorans R3-25.</title>
        <authorList>
            <person name="Zhang S."/>
            <person name="Liu Y."/>
            <person name="Guo Y."/>
        </authorList>
    </citation>
    <scope>NUCLEOTIDE SEQUENCE</scope>
    <source>
        <strain evidence="2">R3-25</strain>
    </source>
</reference>